<accession>A0AAD6UNH2</accession>
<dbReference type="EMBL" id="JARJCW010000136">
    <property type="protein sequence ID" value="KAJ7191206.1"/>
    <property type="molecule type" value="Genomic_DNA"/>
</dbReference>
<dbReference type="AlphaFoldDB" id="A0AAD6UNH2"/>
<dbReference type="Proteomes" id="UP001219525">
    <property type="component" value="Unassembled WGS sequence"/>
</dbReference>
<name>A0AAD6UNH2_9AGAR</name>
<organism evidence="2 3">
    <name type="scientific">Mycena pura</name>
    <dbReference type="NCBI Taxonomy" id="153505"/>
    <lineage>
        <taxon>Eukaryota</taxon>
        <taxon>Fungi</taxon>
        <taxon>Dikarya</taxon>
        <taxon>Basidiomycota</taxon>
        <taxon>Agaricomycotina</taxon>
        <taxon>Agaricomycetes</taxon>
        <taxon>Agaricomycetidae</taxon>
        <taxon>Agaricales</taxon>
        <taxon>Marasmiineae</taxon>
        <taxon>Mycenaceae</taxon>
        <taxon>Mycena</taxon>
    </lineage>
</organism>
<sequence>MTSPAPDSELYSIESRFQGSSSTKSGNQVVISVVLEPGAETHFSGIQVIVCCREDVPELKKLTVEDDDVLKVQRLRERSKQLAGKLGIELSLSVDPNVYLLKHEAARKASDALLDQGLPALELPLYTVAYEVPPGSFIHVRDTSKYIWQSLKLVLLPTWPTAHGTHRIAYQFVQLAHDPVVLSLSLYRSPRRSLYTPDLDHKPMGIFFAFTRRPFAQPPPEILSTIFDFVACAGKSACVSWRPAVVALGLVYRAWVFALEHLYDFGDITRVSPDLVALSKALQAAPRLGGAIRSLSCSHFEWRSRYNAQRYLELAVAFKNVLHAATHVRHLAISDTHRSLREEFIQALGESSNVRSLLIFPIDHHALPEEREYRCRPTMSDLFRCFRRWPRLQKLMLLGWDGPNPFLQTVEQFTVEQTPPLDCALHKITLACGPITGFQLCNLTAGSHESLSSASFTDLVGLSNAGLQDWLLQVAPTLKYLSIVRCSIARARAEEAYALDSVIGALGALTSLNVDGDVLSELAVLRRPIRRRAVGWTWTDNRIKFENSNCPGVSPHGLVQALKHTGWHGVSARRLFEGNEPLFEEAKAVAKERGLNFWIVAWLQETTRLEYNFIATGSLQMAVMFKVSVTAACSPWRPKSGMLPEADSLRQLETQEREMETGSSRGGPPQQRGSSKVVYGGPGFGVSSESPARSAGGLVRTQRVGTDFEGSLVQMAERVLPPPITSDGRGGGAPYSKCAAPCTDRGIVCTYGHLDTLLSLPITRLKQDSIFFSCRVSMLDVIGYSAPVTSHSGGLGLEILD</sequence>
<gene>
    <name evidence="2" type="ORF">GGX14DRAFT_407390</name>
</gene>
<protein>
    <submittedName>
        <fullName evidence="2">Uncharacterized protein</fullName>
    </submittedName>
</protein>
<evidence type="ECO:0000313" key="2">
    <source>
        <dbReference type="EMBL" id="KAJ7191206.1"/>
    </source>
</evidence>
<evidence type="ECO:0000256" key="1">
    <source>
        <dbReference type="SAM" id="MobiDB-lite"/>
    </source>
</evidence>
<comment type="caution">
    <text evidence="2">The sequence shown here is derived from an EMBL/GenBank/DDBJ whole genome shotgun (WGS) entry which is preliminary data.</text>
</comment>
<dbReference type="SUPFAM" id="SSF52047">
    <property type="entry name" value="RNI-like"/>
    <property type="match status" value="1"/>
</dbReference>
<keyword evidence="3" id="KW-1185">Reference proteome</keyword>
<evidence type="ECO:0000313" key="3">
    <source>
        <dbReference type="Proteomes" id="UP001219525"/>
    </source>
</evidence>
<proteinExistence type="predicted"/>
<reference evidence="2" key="1">
    <citation type="submission" date="2023-03" db="EMBL/GenBank/DDBJ databases">
        <title>Massive genome expansion in bonnet fungi (Mycena s.s.) driven by repeated elements and novel gene families across ecological guilds.</title>
        <authorList>
            <consortium name="Lawrence Berkeley National Laboratory"/>
            <person name="Harder C.B."/>
            <person name="Miyauchi S."/>
            <person name="Viragh M."/>
            <person name="Kuo A."/>
            <person name="Thoen E."/>
            <person name="Andreopoulos B."/>
            <person name="Lu D."/>
            <person name="Skrede I."/>
            <person name="Drula E."/>
            <person name="Henrissat B."/>
            <person name="Morin E."/>
            <person name="Kohler A."/>
            <person name="Barry K."/>
            <person name="LaButti K."/>
            <person name="Morin E."/>
            <person name="Salamov A."/>
            <person name="Lipzen A."/>
            <person name="Mereny Z."/>
            <person name="Hegedus B."/>
            <person name="Baldrian P."/>
            <person name="Stursova M."/>
            <person name="Weitz H."/>
            <person name="Taylor A."/>
            <person name="Grigoriev I.V."/>
            <person name="Nagy L.G."/>
            <person name="Martin F."/>
            <person name="Kauserud H."/>
        </authorList>
    </citation>
    <scope>NUCLEOTIDE SEQUENCE</scope>
    <source>
        <strain evidence="2">9144</strain>
    </source>
</reference>
<feature type="region of interest" description="Disordered" evidence="1">
    <location>
        <begin position="654"/>
        <end position="677"/>
    </location>
</feature>